<evidence type="ECO:0000313" key="6">
    <source>
        <dbReference type="Proteomes" id="UP000826513"/>
    </source>
</evidence>
<organism evidence="3 5">
    <name type="scientific">Agrobacterium larrymoorei</name>
    <dbReference type="NCBI Taxonomy" id="160699"/>
    <lineage>
        <taxon>Bacteria</taxon>
        <taxon>Pseudomonadati</taxon>
        <taxon>Pseudomonadota</taxon>
        <taxon>Alphaproteobacteria</taxon>
        <taxon>Hyphomicrobiales</taxon>
        <taxon>Rhizobiaceae</taxon>
        <taxon>Rhizobium/Agrobacterium group</taxon>
        <taxon>Agrobacterium</taxon>
    </lineage>
</organism>
<dbReference type="Proteomes" id="UP000826513">
    <property type="component" value="Chromosome 2"/>
</dbReference>
<dbReference type="EMBL" id="CP072168">
    <property type="protein sequence ID" value="QYA09694.1"/>
    <property type="molecule type" value="Genomic_DNA"/>
</dbReference>
<dbReference type="PANTHER" id="PTHR45947">
    <property type="entry name" value="SULFOQUINOVOSYL TRANSFERASE SQD2"/>
    <property type="match status" value="1"/>
</dbReference>
<dbReference type="KEGG" id="alf:CFBP5473_18065"/>
<dbReference type="Pfam" id="PF00534">
    <property type="entry name" value="Glycos_transf_1"/>
    <property type="match status" value="1"/>
</dbReference>
<dbReference type="PANTHER" id="PTHR45947:SF3">
    <property type="entry name" value="SULFOQUINOVOSYL TRANSFERASE SQD2"/>
    <property type="match status" value="1"/>
</dbReference>
<proteinExistence type="predicted"/>
<dbReference type="Proteomes" id="UP000298545">
    <property type="component" value="Chromosome linear"/>
</dbReference>
<evidence type="ECO:0000259" key="2">
    <source>
        <dbReference type="Pfam" id="PF13439"/>
    </source>
</evidence>
<evidence type="ECO:0000313" key="3">
    <source>
        <dbReference type="EMBL" id="QCI99867.1"/>
    </source>
</evidence>
<dbReference type="InterPro" id="IPR050194">
    <property type="entry name" value="Glycosyltransferase_grp1"/>
</dbReference>
<dbReference type="SUPFAM" id="SSF53756">
    <property type="entry name" value="UDP-Glycosyltransferase/glycogen phosphorylase"/>
    <property type="match status" value="1"/>
</dbReference>
<dbReference type="STRING" id="1367849.GCA_000518585_01212"/>
<dbReference type="GO" id="GO:0016757">
    <property type="term" value="F:glycosyltransferase activity"/>
    <property type="evidence" value="ECO:0007669"/>
    <property type="project" value="InterPro"/>
</dbReference>
<sequence>MRVLHVYETIPGGPATYFNETVPAQIEKYGAENVRVIVPASHLSHIKNTPSSCIATFKRKRRYRSLPALARAVVAEVKSFRPDVVHAHSTFAGVIVRSIGAVSKGFPPIVYCPHGWVFDMQTLGPFRLPAQWVERLLAPFCRKIVAISHHEYQRGLSAGIDARRMIVIENGISANKPLAVPVEWNDPRTKVLFIGRLDRQKGVDILLKAAEGLEDHAVFKVIGAHVTTKNTMSSTVPDNVELCGWKSPEEIAGYLSACDVVVMPSRWEGFGLVALEAMRSEKAVIASAVGGLQSVVKHGETGLLFPAEDHQALRQAILSHDKPGWAQMGAAGYQRFMAHYRSDRTNAELMSLYDEVSSKAQVRARVLA</sequence>
<reference evidence="4 6" key="2">
    <citation type="submission" date="2021-03" db="EMBL/GenBank/DDBJ databases">
        <title>Rapid diversification of plasmids in a genus of pathogenic and nitrogen fixing bacteria.</title>
        <authorList>
            <person name="Weisberg A.J."/>
            <person name="Miller M."/>
            <person name="Ream W."/>
            <person name="Grunwald N.J."/>
            <person name="Chang J.H."/>
        </authorList>
    </citation>
    <scope>NUCLEOTIDE SEQUENCE [LARGE SCALE GENOMIC DNA]</scope>
    <source>
        <strain evidence="4 6">AF3.44</strain>
    </source>
</reference>
<keyword evidence="6" id="KW-1185">Reference proteome</keyword>
<protein>
    <submittedName>
        <fullName evidence="3">Glycosyltransferase family 4 protein</fullName>
    </submittedName>
</protein>
<keyword evidence="3" id="KW-0808">Transferase</keyword>
<feature type="domain" description="Glycosyl transferase family 1" evidence="1">
    <location>
        <begin position="183"/>
        <end position="318"/>
    </location>
</feature>
<gene>
    <name evidence="3" type="ORF">CFBP5473_18065</name>
    <name evidence="4" type="ORF">J5285_20270</name>
</gene>
<dbReference type="OrthoDB" id="9771846at2"/>
<dbReference type="RefSeq" id="WP_051441162.1">
    <property type="nucleotide sequence ID" value="NZ_CP039692.1"/>
</dbReference>
<evidence type="ECO:0000313" key="5">
    <source>
        <dbReference type="Proteomes" id="UP000298545"/>
    </source>
</evidence>
<dbReference type="InterPro" id="IPR028098">
    <property type="entry name" value="Glyco_trans_4-like_N"/>
</dbReference>
<dbReference type="Gene3D" id="3.40.50.2000">
    <property type="entry name" value="Glycogen Phosphorylase B"/>
    <property type="match status" value="2"/>
</dbReference>
<dbReference type="EMBL" id="CP039692">
    <property type="protein sequence ID" value="QCI99867.1"/>
    <property type="molecule type" value="Genomic_DNA"/>
</dbReference>
<dbReference type="InterPro" id="IPR001296">
    <property type="entry name" value="Glyco_trans_1"/>
</dbReference>
<name>A0A4D7DWN9_9HYPH</name>
<accession>A0A4D7DWN9</accession>
<evidence type="ECO:0000259" key="1">
    <source>
        <dbReference type="Pfam" id="PF00534"/>
    </source>
</evidence>
<reference evidence="3 5" key="1">
    <citation type="submission" date="2019-04" db="EMBL/GenBank/DDBJ databases">
        <title>Complete genome sequence of Agrobacterium larrymoorei CFBP5473.</title>
        <authorList>
            <person name="Haryono M."/>
            <person name="Chou L."/>
            <person name="Lin Y.-C."/>
            <person name="Lai E.-M."/>
            <person name="Kuo C.-H."/>
        </authorList>
    </citation>
    <scope>NUCLEOTIDE SEQUENCE [LARGE SCALE GENOMIC DNA]</scope>
    <source>
        <strain evidence="3 5">CFBP5473</strain>
    </source>
</reference>
<dbReference type="Pfam" id="PF13439">
    <property type="entry name" value="Glyco_transf_4"/>
    <property type="match status" value="1"/>
</dbReference>
<dbReference type="CDD" id="cd03801">
    <property type="entry name" value="GT4_PimA-like"/>
    <property type="match status" value="1"/>
</dbReference>
<dbReference type="AlphaFoldDB" id="A0A4D7DWN9"/>
<evidence type="ECO:0000313" key="4">
    <source>
        <dbReference type="EMBL" id="QYA09694.1"/>
    </source>
</evidence>
<feature type="domain" description="Glycosyltransferase subfamily 4-like N-terminal" evidence="2">
    <location>
        <begin position="34"/>
        <end position="174"/>
    </location>
</feature>